<dbReference type="Gene3D" id="2.60.120.200">
    <property type="match status" value="1"/>
</dbReference>
<feature type="chain" id="PRO_5045826944" description="Polysaccharide lyase 14 domain-containing protein" evidence="2">
    <location>
        <begin position="21"/>
        <end position="439"/>
    </location>
</feature>
<keyword evidence="5" id="KW-1185">Reference proteome</keyword>
<evidence type="ECO:0000256" key="1">
    <source>
        <dbReference type="SAM" id="MobiDB-lite"/>
    </source>
</evidence>
<dbReference type="InterPro" id="IPR048958">
    <property type="entry name" value="Polysacc_lyase_14"/>
</dbReference>
<dbReference type="Pfam" id="PF21294">
    <property type="entry name" value="Polysacc_lyase_14"/>
    <property type="match status" value="1"/>
</dbReference>
<feature type="signal peptide" evidence="2">
    <location>
        <begin position="1"/>
        <end position="20"/>
    </location>
</feature>
<evidence type="ECO:0000259" key="3">
    <source>
        <dbReference type="Pfam" id="PF21294"/>
    </source>
</evidence>
<reference evidence="5" key="1">
    <citation type="submission" date="2024-04" db="EMBL/GenBank/DDBJ databases">
        <authorList>
            <person name="Shaw F."/>
            <person name="Minotto A."/>
        </authorList>
    </citation>
    <scope>NUCLEOTIDE SEQUENCE [LARGE SCALE GENOMIC DNA]</scope>
</reference>
<keyword evidence="2" id="KW-0732">Signal</keyword>
<feature type="region of interest" description="Disordered" evidence="1">
    <location>
        <begin position="91"/>
        <end position="112"/>
    </location>
</feature>
<evidence type="ECO:0000313" key="4">
    <source>
        <dbReference type="EMBL" id="CAL1703288.1"/>
    </source>
</evidence>
<accession>A0ABP1D8B8</accession>
<feature type="region of interest" description="Disordered" evidence="1">
    <location>
        <begin position="30"/>
        <end position="58"/>
    </location>
</feature>
<feature type="compositionally biased region" description="Low complexity" evidence="1">
    <location>
        <begin position="37"/>
        <end position="58"/>
    </location>
</feature>
<dbReference type="EMBL" id="OZ037946">
    <property type="protein sequence ID" value="CAL1703288.1"/>
    <property type="molecule type" value="Genomic_DNA"/>
</dbReference>
<evidence type="ECO:0000256" key="2">
    <source>
        <dbReference type="SAM" id="SignalP"/>
    </source>
</evidence>
<dbReference type="PANTHER" id="PTHR40124">
    <property type="match status" value="1"/>
</dbReference>
<sequence length="439" mass="46733">MFVFKTLVTVIAFSLSSVSAAPHGLRGRCKHTGKGTVSASAAPAEATTTDATSTSSASVATPSVSSSVVSISSSAPSPSSSAAASSAAAPSASASSSSSSSASKPASSSSAVPAPAHTFASSVLNALLPVSRNVFWSTAQEAPEARPLSDSTFRPTRMIQDLAHNYVDHEGKKAMQAHYPKGSYTFTHSPKGGISFYAPGPSDIDLTSAKEVTLGYSVFFEDGFEFVKGGKLPGLYGGDSDDEAISCSGGRRDDGCFSARMMWRTDGAGELYTYLPPSAAANKAVCNVKPLSTCNDDYGASVGRGAFTWKTGQWSTISQRVRLNDPGQSNGELELFYEGQSVINVGGLVLRDKDVGRIRGIQMQTFFGGSFGQFLGFPQGPRRLLRRLLRRRHPEALSRHANDIHDSHNTSTITRPLFWRDLTLSRTPRIPRRSAHRRY</sequence>
<dbReference type="PANTHER" id="PTHR40124:SF1">
    <property type="entry name" value="DISAGGREGATASE RELATED REPEAT PROTEIN"/>
    <property type="match status" value="1"/>
</dbReference>
<feature type="domain" description="Polysaccharide lyase 14" evidence="3">
    <location>
        <begin position="169"/>
        <end position="371"/>
    </location>
</feature>
<organism evidence="4 5">
    <name type="scientific">Somion occarium</name>
    <dbReference type="NCBI Taxonomy" id="3059160"/>
    <lineage>
        <taxon>Eukaryota</taxon>
        <taxon>Fungi</taxon>
        <taxon>Dikarya</taxon>
        <taxon>Basidiomycota</taxon>
        <taxon>Agaricomycotina</taxon>
        <taxon>Agaricomycetes</taxon>
        <taxon>Polyporales</taxon>
        <taxon>Cerrenaceae</taxon>
        <taxon>Somion</taxon>
    </lineage>
</organism>
<evidence type="ECO:0000313" key="5">
    <source>
        <dbReference type="Proteomes" id="UP001497453"/>
    </source>
</evidence>
<dbReference type="Proteomes" id="UP001497453">
    <property type="component" value="Chromosome 3"/>
</dbReference>
<proteinExistence type="predicted"/>
<gene>
    <name evidence="4" type="ORF">GFSPODELE1_LOCUS4503</name>
</gene>
<protein>
    <recommendedName>
        <fullName evidence="3">Polysaccharide lyase 14 domain-containing protein</fullName>
    </recommendedName>
</protein>
<name>A0ABP1D8B8_9APHY</name>